<keyword evidence="10" id="KW-0539">Nucleus</keyword>
<dbReference type="InterPro" id="IPR051547">
    <property type="entry name" value="TDP2-like"/>
</dbReference>
<sequence>MLPVLGQCSRRCMALSVLRGASSFTSSQKNSTLTNLSQPYLSFQISCRRSGGYMTRGWASQSRGKRKDSSAILPEHTIRSLLDSMERELARRGDFRELDDLSDHEFNDLFLEVESGDLEKVVPIDFNEPKSRPFINKRIKPTFLKPQVYDLPSSTWKPFKNSTEILKRNEILKIASWNLFFDPLGLEARTSAALTHLRAMFGQDPQKLVVMFQELRQESLETILNDKWAQQNFVLSDEKAPCLPRGNGQPSRYFTLMMVSRTLPISNCFRIPFDSNMMRDALVVDIPVGESTDARKTKESLRLCTTHLESLHEGKRYRLPQLSVVSSLLKGKLSNGQRICGGLVGGDMNSVDSSEQKIHQAPEVGLKDVWEDEPPPSSPVRKSFQKDPTYGRAKGNTWGYQSDGAKSRKRLDKFLYTGSIETVALGEEAQDVTGRLGRFGIGLKTRVGVDDIWVSDHFGITIGIKIT</sequence>
<feature type="region of interest" description="Disordered" evidence="11">
    <location>
        <begin position="368"/>
        <end position="401"/>
    </location>
</feature>
<keyword evidence="5" id="KW-0479">Metal-binding</keyword>
<keyword evidence="8" id="KW-0460">Magnesium</keyword>
<comment type="cofactor">
    <cofactor evidence="2">
        <name>Mg(2+)</name>
        <dbReference type="ChEBI" id="CHEBI:18420"/>
    </cofactor>
</comment>
<dbReference type="PANTHER" id="PTHR15822">
    <property type="entry name" value="TRAF AND TNF RECEPTOR-ASSOCIATED PROTEIN"/>
    <property type="match status" value="1"/>
</dbReference>
<name>A0ABR0SCS9_9HYPO</name>
<evidence type="ECO:0000256" key="5">
    <source>
        <dbReference type="ARBA" id="ARBA00022723"/>
    </source>
</evidence>
<feature type="domain" description="Endonuclease/exonuclease/phosphatase" evidence="12">
    <location>
        <begin position="175"/>
        <end position="457"/>
    </location>
</feature>
<evidence type="ECO:0000256" key="10">
    <source>
        <dbReference type="ARBA" id="ARBA00023242"/>
    </source>
</evidence>
<gene>
    <name evidence="13" type="ORF">PT974_07896</name>
</gene>
<accession>A0ABR0SCS9</accession>
<comment type="cofactor">
    <cofactor evidence="1">
        <name>Mn(2+)</name>
        <dbReference type="ChEBI" id="CHEBI:29035"/>
    </cofactor>
</comment>
<dbReference type="InterPro" id="IPR036691">
    <property type="entry name" value="Endo/exonu/phosph_ase_sf"/>
</dbReference>
<dbReference type="EMBL" id="JAVFKD010000014">
    <property type="protein sequence ID" value="KAK5989642.1"/>
    <property type="molecule type" value="Genomic_DNA"/>
</dbReference>
<protein>
    <recommendedName>
        <fullName evidence="12">Endonuclease/exonuclease/phosphatase domain-containing protein</fullName>
    </recommendedName>
</protein>
<evidence type="ECO:0000256" key="2">
    <source>
        <dbReference type="ARBA" id="ARBA00001946"/>
    </source>
</evidence>
<evidence type="ECO:0000313" key="13">
    <source>
        <dbReference type="EMBL" id="KAK5989642.1"/>
    </source>
</evidence>
<keyword evidence="7" id="KW-0378">Hydrolase</keyword>
<dbReference type="CDD" id="cd09080">
    <property type="entry name" value="TDP2"/>
    <property type="match status" value="1"/>
</dbReference>
<dbReference type="SUPFAM" id="SSF56219">
    <property type="entry name" value="DNase I-like"/>
    <property type="match status" value="1"/>
</dbReference>
<evidence type="ECO:0000256" key="1">
    <source>
        <dbReference type="ARBA" id="ARBA00001936"/>
    </source>
</evidence>
<evidence type="ECO:0000256" key="11">
    <source>
        <dbReference type="SAM" id="MobiDB-lite"/>
    </source>
</evidence>
<evidence type="ECO:0000256" key="4">
    <source>
        <dbReference type="ARBA" id="ARBA00022722"/>
    </source>
</evidence>
<evidence type="ECO:0000256" key="8">
    <source>
        <dbReference type="ARBA" id="ARBA00022842"/>
    </source>
</evidence>
<dbReference type="Proteomes" id="UP001338125">
    <property type="component" value="Unassembled WGS sequence"/>
</dbReference>
<keyword evidence="14" id="KW-1185">Reference proteome</keyword>
<evidence type="ECO:0000256" key="3">
    <source>
        <dbReference type="ARBA" id="ARBA00004322"/>
    </source>
</evidence>
<dbReference type="Gene3D" id="3.60.10.10">
    <property type="entry name" value="Endonuclease/exonuclease/phosphatase"/>
    <property type="match status" value="1"/>
</dbReference>
<evidence type="ECO:0000313" key="14">
    <source>
        <dbReference type="Proteomes" id="UP001338125"/>
    </source>
</evidence>
<keyword evidence="9" id="KW-0234">DNA repair</keyword>
<keyword evidence="6" id="KW-0227">DNA damage</keyword>
<organism evidence="13 14">
    <name type="scientific">Cladobotryum mycophilum</name>
    <dbReference type="NCBI Taxonomy" id="491253"/>
    <lineage>
        <taxon>Eukaryota</taxon>
        <taxon>Fungi</taxon>
        <taxon>Dikarya</taxon>
        <taxon>Ascomycota</taxon>
        <taxon>Pezizomycotina</taxon>
        <taxon>Sordariomycetes</taxon>
        <taxon>Hypocreomycetidae</taxon>
        <taxon>Hypocreales</taxon>
        <taxon>Hypocreaceae</taxon>
        <taxon>Cladobotryum</taxon>
    </lineage>
</organism>
<proteinExistence type="predicted"/>
<evidence type="ECO:0000256" key="9">
    <source>
        <dbReference type="ARBA" id="ARBA00023204"/>
    </source>
</evidence>
<dbReference type="Pfam" id="PF03372">
    <property type="entry name" value="Exo_endo_phos"/>
    <property type="match status" value="1"/>
</dbReference>
<keyword evidence="4" id="KW-0540">Nuclease</keyword>
<dbReference type="InterPro" id="IPR005135">
    <property type="entry name" value="Endo/exonuclease/phosphatase"/>
</dbReference>
<comment type="caution">
    <text evidence="13">The sequence shown here is derived from an EMBL/GenBank/DDBJ whole genome shotgun (WGS) entry which is preliminary data.</text>
</comment>
<evidence type="ECO:0000259" key="12">
    <source>
        <dbReference type="Pfam" id="PF03372"/>
    </source>
</evidence>
<dbReference type="PANTHER" id="PTHR15822:SF4">
    <property type="entry name" value="TYROSYL-DNA PHOSPHODIESTERASE 2"/>
    <property type="match status" value="1"/>
</dbReference>
<evidence type="ECO:0000256" key="7">
    <source>
        <dbReference type="ARBA" id="ARBA00022801"/>
    </source>
</evidence>
<reference evidence="13 14" key="1">
    <citation type="submission" date="2024-01" db="EMBL/GenBank/DDBJ databases">
        <title>Complete genome of Cladobotryum mycophilum ATHUM6906.</title>
        <authorList>
            <person name="Christinaki A.C."/>
            <person name="Myridakis A.I."/>
            <person name="Kouvelis V.N."/>
        </authorList>
    </citation>
    <scope>NUCLEOTIDE SEQUENCE [LARGE SCALE GENOMIC DNA]</scope>
    <source>
        <strain evidence="13 14">ATHUM6906</strain>
    </source>
</reference>
<evidence type="ECO:0000256" key="6">
    <source>
        <dbReference type="ARBA" id="ARBA00022763"/>
    </source>
</evidence>
<comment type="subcellular location">
    <subcellularLocation>
        <location evidence="3">Nucleus</location>
        <location evidence="3">PML body</location>
    </subcellularLocation>
</comment>